<dbReference type="Gene3D" id="3.40.50.1820">
    <property type="entry name" value="alpha/beta hydrolase"/>
    <property type="match status" value="1"/>
</dbReference>
<sequence>MDITLNNRRAYAYTGGRPFDATRRTAVFIHGGQNDHSVWALQTRWFAHHGWSVLALDLPGHGNSDGPPLTSIAAMADWVAAWLDALGVKQAALIGHSMGTLIALELAGRENAPVSAIALLGAAAPMAVSDTLLAATRDNPAAAIDMITAWSHSGWAQKPQAPGPGAYLNWGGRRLMQRIAARHGADVLPTDFAAVSAYQDGLVRAEKVQCPALLVSGGRDVMTPPKAAKALAAALRDVKTVTLPEAGHAMMGEAPDAVLQALAQFLNQAVAVSAA</sequence>
<dbReference type="OrthoDB" id="5521505at2"/>
<gene>
    <name evidence="2" type="ORF">FXN63_14935</name>
</gene>
<keyword evidence="2" id="KW-0378">Hydrolase</keyword>
<dbReference type="InterPro" id="IPR000073">
    <property type="entry name" value="AB_hydrolase_1"/>
</dbReference>
<name>A0A5C0AX44_9BURK</name>
<dbReference type="PRINTS" id="PR00412">
    <property type="entry name" value="EPOXHYDRLASE"/>
</dbReference>
<dbReference type="PANTHER" id="PTHR43194:SF2">
    <property type="entry name" value="PEROXISOMAL MEMBRANE PROTEIN LPX1"/>
    <property type="match status" value="1"/>
</dbReference>
<organism evidence="2 3">
    <name type="scientific">Pigmentiphaga aceris</name>
    <dbReference type="NCBI Taxonomy" id="1940612"/>
    <lineage>
        <taxon>Bacteria</taxon>
        <taxon>Pseudomonadati</taxon>
        <taxon>Pseudomonadota</taxon>
        <taxon>Betaproteobacteria</taxon>
        <taxon>Burkholderiales</taxon>
        <taxon>Alcaligenaceae</taxon>
        <taxon>Pigmentiphaga</taxon>
    </lineage>
</organism>
<dbReference type="AlphaFoldDB" id="A0A5C0AX44"/>
<dbReference type="SUPFAM" id="SSF53474">
    <property type="entry name" value="alpha/beta-Hydrolases"/>
    <property type="match status" value="1"/>
</dbReference>
<keyword evidence="3" id="KW-1185">Reference proteome</keyword>
<dbReference type="Proteomes" id="UP000325161">
    <property type="component" value="Chromosome"/>
</dbReference>
<dbReference type="EMBL" id="CP043046">
    <property type="protein sequence ID" value="QEI06989.1"/>
    <property type="molecule type" value="Genomic_DNA"/>
</dbReference>
<reference evidence="2 3" key="1">
    <citation type="submission" date="2019-08" db="EMBL/GenBank/DDBJ databases">
        <title>Amphibian skin-associated Pigmentiphaga: genome sequence and occurrence across geography and hosts.</title>
        <authorList>
            <person name="Bletz M.C."/>
            <person name="Bunk B."/>
            <person name="Sproeer C."/>
            <person name="Biwer P."/>
            <person name="Reiter S."/>
            <person name="Rabemananjara F.C.E."/>
            <person name="Schulz S."/>
            <person name="Overmann J."/>
            <person name="Vences M."/>
        </authorList>
    </citation>
    <scope>NUCLEOTIDE SEQUENCE [LARGE SCALE GENOMIC DNA]</scope>
    <source>
        <strain evidence="2 3">Mada1488</strain>
    </source>
</reference>
<dbReference type="Pfam" id="PF12697">
    <property type="entry name" value="Abhydrolase_6"/>
    <property type="match status" value="1"/>
</dbReference>
<evidence type="ECO:0000313" key="2">
    <source>
        <dbReference type="EMBL" id="QEI06989.1"/>
    </source>
</evidence>
<dbReference type="InterPro" id="IPR000639">
    <property type="entry name" value="Epox_hydrolase-like"/>
</dbReference>
<accession>A0A5C0AX44</accession>
<evidence type="ECO:0000259" key="1">
    <source>
        <dbReference type="Pfam" id="PF12697"/>
    </source>
</evidence>
<dbReference type="PRINTS" id="PR00111">
    <property type="entry name" value="ABHYDROLASE"/>
</dbReference>
<dbReference type="GO" id="GO:0016787">
    <property type="term" value="F:hydrolase activity"/>
    <property type="evidence" value="ECO:0007669"/>
    <property type="project" value="UniProtKB-KW"/>
</dbReference>
<proteinExistence type="predicted"/>
<evidence type="ECO:0000313" key="3">
    <source>
        <dbReference type="Proteomes" id="UP000325161"/>
    </source>
</evidence>
<dbReference type="KEGG" id="pacr:FXN63_14935"/>
<feature type="domain" description="AB hydrolase-1" evidence="1">
    <location>
        <begin position="27"/>
        <end position="261"/>
    </location>
</feature>
<dbReference type="InterPro" id="IPR029058">
    <property type="entry name" value="AB_hydrolase_fold"/>
</dbReference>
<protein>
    <submittedName>
        <fullName evidence="2">Alpha/beta hydrolase</fullName>
    </submittedName>
</protein>
<dbReference type="PANTHER" id="PTHR43194">
    <property type="entry name" value="HYDROLASE ALPHA/BETA FOLD FAMILY"/>
    <property type="match status" value="1"/>
</dbReference>
<dbReference type="RefSeq" id="WP_148816036.1">
    <property type="nucleotide sequence ID" value="NZ_CP043046.1"/>
</dbReference>
<dbReference type="InterPro" id="IPR050228">
    <property type="entry name" value="Carboxylesterase_BioH"/>
</dbReference>